<gene>
    <name evidence="2" type="ORF">ACFO26_09355</name>
</gene>
<dbReference type="Pfam" id="PF13529">
    <property type="entry name" value="Peptidase_C39_2"/>
    <property type="match status" value="1"/>
</dbReference>
<feature type="domain" description="Peptidase C39-like" evidence="1">
    <location>
        <begin position="46"/>
        <end position="200"/>
    </location>
</feature>
<comment type="caution">
    <text evidence="2">The sequence shown here is derived from an EMBL/GenBank/DDBJ whole genome shotgun (WGS) entry which is preliminary data.</text>
</comment>
<dbReference type="InterPro" id="IPR039564">
    <property type="entry name" value="Peptidase_C39-like"/>
</dbReference>
<dbReference type="PANTHER" id="PTHR37806">
    <property type="entry name" value="LMO0724 PROTEIN"/>
    <property type="match status" value="1"/>
</dbReference>
<evidence type="ECO:0000313" key="3">
    <source>
        <dbReference type="Proteomes" id="UP001595987"/>
    </source>
</evidence>
<accession>A0ABV9JGC4</accession>
<dbReference type="Proteomes" id="UP001595987">
    <property type="component" value="Unassembled WGS sequence"/>
</dbReference>
<keyword evidence="3" id="KW-1185">Reference proteome</keyword>
<evidence type="ECO:0000313" key="2">
    <source>
        <dbReference type="EMBL" id="MFC4653109.1"/>
    </source>
</evidence>
<protein>
    <submittedName>
        <fullName evidence="2">C39 family peptidase</fullName>
    </submittedName>
</protein>
<dbReference type="EMBL" id="JBHSGD010000008">
    <property type="protein sequence ID" value="MFC4653109.1"/>
    <property type="molecule type" value="Genomic_DNA"/>
</dbReference>
<name>A0ABV9JGC4_9LACT</name>
<evidence type="ECO:0000259" key="1">
    <source>
        <dbReference type="Pfam" id="PF13529"/>
    </source>
</evidence>
<organism evidence="2 3">
    <name type="scientific">Lactococcus nasutitermitis</name>
    <dbReference type="NCBI Taxonomy" id="1652957"/>
    <lineage>
        <taxon>Bacteria</taxon>
        <taxon>Bacillati</taxon>
        <taxon>Bacillota</taxon>
        <taxon>Bacilli</taxon>
        <taxon>Lactobacillales</taxon>
        <taxon>Streptococcaceae</taxon>
        <taxon>Lactococcus</taxon>
    </lineage>
</organism>
<dbReference type="Gene3D" id="3.90.70.10">
    <property type="entry name" value="Cysteine proteinases"/>
    <property type="match status" value="1"/>
</dbReference>
<dbReference type="RefSeq" id="WP_244842828.1">
    <property type="nucleotide sequence ID" value="NZ_BOVQ01000006.1"/>
</dbReference>
<dbReference type="PANTHER" id="PTHR37806:SF1">
    <property type="entry name" value="PEPTIDASE C39-LIKE DOMAIN-CONTAINING PROTEIN"/>
    <property type="match status" value="1"/>
</dbReference>
<sequence>MVFGFIIHFNGEAIDNQNTKNLSKNITYKSNISGKHYYILMDTGSVNQNKIGAYQGCETVSLYNALVYLGDTKGESVTTVINSLPFVDWGANPNTGYAGNPWITDADIPDGGYPTIWPNAMIEFAKNYDPAVKDISGADMKTIENAIMAGNPVEMWVTIGLAAPQITYTDYYGHKALNNTHAVLLDGYNSKTDEFHVTDPIDGKYWKSVSVLSSIYYGTNQFAIELVK</sequence>
<proteinExistence type="predicted"/>
<reference evidence="3" key="1">
    <citation type="journal article" date="2019" name="Int. J. Syst. Evol. Microbiol.">
        <title>The Global Catalogue of Microorganisms (GCM) 10K type strain sequencing project: providing services to taxonomists for standard genome sequencing and annotation.</title>
        <authorList>
            <consortium name="The Broad Institute Genomics Platform"/>
            <consortium name="The Broad Institute Genome Sequencing Center for Infectious Disease"/>
            <person name="Wu L."/>
            <person name="Ma J."/>
        </authorList>
    </citation>
    <scope>NUCLEOTIDE SEQUENCE [LARGE SCALE GENOMIC DNA]</scope>
    <source>
        <strain evidence="3">CCUG 63287</strain>
    </source>
</reference>